<dbReference type="EMBL" id="VJZC01000279">
    <property type="protein sequence ID" value="MPY61204.1"/>
    <property type="molecule type" value="Genomic_DNA"/>
</dbReference>
<evidence type="ECO:0000313" key="2">
    <source>
        <dbReference type="Proteomes" id="UP000400924"/>
    </source>
</evidence>
<comment type="caution">
    <text evidence="1">The sequence shown here is derived from an EMBL/GenBank/DDBJ whole genome shotgun (WGS) entry which is preliminary data.</text>
</comment>
<sequence>MSTVRKVLGAVLWYARELTGEAEYDRYRARHRRHHPHAPVPTRGEYERLRTLRRECEAPGRCC</sequence>
<dbReference type="Proteomes" id="UP000400924">
    <property type="component" value="Unassembled WGS sequence"/>
</dbReference>
<proteinExistence type="predicted"/>
<dbReference type="RefSeq" id="WP_152774643.1">
    <property type="nucleotide sequence ID" value="NZ_VJZC01000279.1"/>
</dbReference>
<protein>
    <submittedName>
        <fullName evidence="1">YbdD/YjiX family protein</fullName>
    </submittedName>
</protein>
<keyword evidence="2" id="KW-1185">Reference proteome</keyword>
<gene>
    <name evidence="1" type="ORF">FNH08_29915</name>
</gene>
<dbReference type="Pfam" id="PF04328">
    <property type="entry name" value="Sel_put"/>
    <property type="match status" value="1"/>
</dbReference>
<evidence type="ECO:0000313" key="1">
    <source>
        <dbReference type="EMBL" id="MPY61204.1"/>
    </source>
</evidence>
<dbReference type="AlphaFoldDB" id="A0A5N8XPB5"/>
<reference evidence="1 2" key="1">
    <citation type="submission" date="2019-07" db="EMBL/GenBank/DDBJ databases">
        <title>New species of Amycolatopsis and Streptomyces.</title>
        <authorList>
            <person name="Duangmal K."/>
            <person name="Teo W.F.A."/>
            <person name="Lipun K."/>
        </authorList>
    </citation>
    <scope>NUCLEOTIDE SEQUENCE [LARGE SCALE GENOMIC DNA]</scope>
    <source>
        <strain evidence="1 2">NBRC 106415</strain>
    </source>
</reference>
<accession>A0A5N8XPB5</accession>
<organism evidence="1 2">
    <name type="scientific">Streptomyces spongiae</name>
    <dbReference type="NCBI Taxonomy" id="565072"/>
    <lineage>
        <taxon>Bacteria</taxon>
        <taxon>Bacillati</taxon>
        <taxon>Actinomycetota</taxon>
        <taxon>Actinomycetes</taxon>
        <taxon>Kitasatosporales</taxon>
        <taxon>Streptomycetaceae</taxon>
        <taxon>Streptomyces</taxon>
    </lineage>
</organism>
<dbReference type="InterPro" id="IPR007423">
    <property type="entry name" value="Sel_put"/>
</dbReference>
<name>A0A5N8XPB5_9ACTN</name>